<dbReference type="STRING" id="1285928.SAMN04487894_110115"/>
<accession>A0A1G6VQK8</accession>
<name>A0A1G6VQK8_NIADE</name>
<dbReference type="PANTHER" id="PTHR30346:SF17">
    <property type="entry name" value="LYSR FAMILY TRANSCRIPTIONAL REGULATOR"/>
    <property type="match status" value="1"/>
</dbReference>
<dbReference type="GO" id="GO:0003677">
    <property type="term" value="F:DNA binding"/>
    <property type="evidence" value="ECO:0007669"/>
    <property type="project" value="UniProtKB-KW"/>
</dbReference>
<dbReference type="AlphaFoldDB" id="A0A1G6VQK8"/>
<dbReference type="CDD" id="cd08414">
    <property type="entry name" value="PBP2_LTTR_aromatics_like"/>
    <property type="match status" value="1"/>
</dbReference>
<sequence length="300" mass="33875">MEIRHLIYFSTLAQELHFGRAAEKLFISQPPLSRQIRELETELGVLLFERNNKRVCLTEAGRYFLRESSALLQQLEKAKIKTKQIHESVAGTFRLGYISATPRSVLAAVLKTVKERYPFLRVNLYETATQRQLAALENGTLDLGIVRAPVLSSLLEQRLLFSEAFCLAKPANEKIPLTRLAGQPFVSFNKEYAPDYHQQFIHCCHQLGFEPQVIHECNNMPSILELVASGIGVALVPQSARLLSRSPGLDFVTLPQLSVTTETVLAFDPGNRQPALPVFMELLETACRKFAGKRKERRRS</sequence>
<dbReference type="GO" id="GO:0003700">
    <property type="term" value="F:DNA-binding transcription factor activity"/>
    <property type="evidence" value="ECO:0007669"/>
    <property type="project" value="InterPro"/>
</dbReference>
<evidence type="ECO:0000313" key="7">
    <source>
        <dbReference type="Proteomes" id="UP000198757"/>
    </source>
</evidence>
<organism evidence="6 7">
    <name type="scientific">Niabella drilacis (strain DSM 25811 / CCM 8410 / CCUG 62505 / LMG 26954 / E90)</name>
    <dbReference type="NCBI Taxonomy" id="1285928"/>
    <lineage>
        <taxon>Bacteria</taxon>
        <taxon>Pseudomonadati</taxon>
        <taxon>Bacteroidota</taxon>
        <taxon>Chitinophagia</taxon>
        <taxon>Chitinophagales</taxon>
        <taxon>Chitinophagaceae</taxon>
        <taxon>Niabella</taxon>
    </lineage>
</organism>
<evidence type="ECO:0000259" key="5">
    <source>
        <dbReference type="PROSITE" id="PS50931"/>
    </source>
</evidence>
<keyword evidence="2" id="KW-0805">Transcription regulation</keyword>
<comment type="similarity">
    <text evidence="1">Belongs to the LysR transcriptional regulatory family.</text>
</comment>
<dbReference type="Proteomes" id="UP000198757">
    <property type="component" value="Unassembled WGS sequence"/>
</dbReference>
<dbReference type="RefSeq" id="WP_090391470.1">
    <property type="nucleotide sequence ID" value="NZ_FMZO01000010.1"/>
</dbReference>
<dbReference type="Pfam" id="PF03466">
    <property type="entry name" value="LysR_substrate"/>
    <property type="match status" value="1"/>
</dbReference>
<dbReference type="OrthoDB" id="9803735at2"/>
<dbReference type="InterPro" id="IPR036390">
    <property type="entry name" value="WH_DNA-bd_sf"/>
</dbReference>
<gene>
    <name evidence="6" type="ORF">SAMN04487894_110115</name>
</gene>
<evidence type="ECO:0000256" key="2">
    <source>
        <dbReference type="ARBA" id="ARBA00023015"/>
    </source>
</evidence>
<keyword evidence="7" id="KW-1185">Reference proteome</keyword>
<evidence type="ECO:0000256" key="3">
    <source>
        <dbReference type="ARBA" id="ARBA00023125"/>
    </source>
</evidence>
<reference evidence="7" key="1">
    <citation type="submission" date="2016-10" db="EMBL/GenBank/DDBJ databases">
        <authorList>
            <person name="Varghese N."/>
            <person name="Submissions S."/>
        </authorList>
    </citation>
    <scope>NUCLEOTIDE SEQUENCE [LARGE SCALE GENOMIC DNA]</scope>
    <source>
        <strain evidence="7">DSM 25811 / CCM 8410 / LMG 26954 / E90</strain>
    </source>
</reference>
<dbReference type="PROSITE" id="PS50931">
    <property type="entry name" value="HTH_LYSR"/>
    <property type="match status" value="1"/>
</dbReference>
<dbReference type="PRINTS" id="PR00039">
    <property type="entry name" value="HTHLYSR"/>
</dbReference>
<protein>
    <submittedName>
        <fullName evidence="6">DNA-binding transcriptional regulator, LysR family</fullName>
    </submittedName>
</protein>
<dbReference type="SUPFAM" id="SSF53850">
    <property type="entry name" value="Periplasmic binding protein-like II"/>
    <property type="match status" value="1"/>
</dbReference>
<dbReference type="EMBL" id="FMZO01000010">
    <property type="protein sequence ID" value="SDD55821.1"/>
    <property type="molecule type" value="Genomic_DNA"/>
</dbReference>
<dbReference type="InterPro" id="IPR036388">
    <property type="entry name" value="WH-like_DNA-bd_sf"/>
</dbReference>
<dbReference type="GO" id="GO:0032993">
    <property type="term" value="C:protein-DNA complex"/>
    <property type="evidence" value="ECO:0007669"/>
    <property type="project" value="TreeGrafter"/>
</dbReference>
<feature type="domain" description="HTH lysR-type" evidence="5">
    <location>
        <begin position="1"/>
        <end position="58"/>
    </location>
</feature>
<dbReference type="Gene3D" id="1.10.10.10">
    <property type="entry name" value="Winged helix-like DNA-binding domain superfamily/Winged helix DNA-binding domain"/>
    <property type="match status" value="1"/>
</dbReference>
<dbReference type="FunFam" id="1.10.10.10:FF:000001">
    <property type="entry name" value="LysR family transcriptional regulator"/>
    <property type="match status" value="1"/>
</dbReference>
<keyword evidence="3 6" id="KW-0238">DNA-binding</keyword>
<dbReference type="Gene3D" id="3.40.190.10">
    <property type="entry name" value="Periplasmic binding protein-like II"/>
    <property type="match status" value="2"/>
</dbReference>
<evidence type="ECO:0000256" key="4">
    <source>
        <dbReference type="ARBA" id="ARBA00023163"/>
    </source>
</evidence>
<proteinExistence type="inferred from homology"/>
<dbReference type="InterPro" id="IPR000847">
    <property type="entry name" value="LysR_HTH_N"/>
</dbReference>
<dbReference type="PANTHER" id="PTHR30346">
    <property type="entry name" value="TRANSCRIPTIONAL DUAL REGULATOR HCAR-RELATED"/>
    <property type="match status" value="1"/>
</dbReference>
<evidence type="ECO:0000313" key="6">
    <source>
        <dbReference type="EMBL" id="SDD55821.1"/>
    </source>
</evidence>
<dbReference type="SUPFAM" id="SSF46785">
    <property type="entry name" value="Winged helix' DNA-binding domain"/>
    <property type="match status" value="1"/>
</dbReference>
<dbReference type="InterPro" id="IPR005119">
    <property type="entry name" value="LysR_subst-bd"/>
</dbReference>
<evidence type="ECO:0000256" key="1">
    <source>
        <dbReference type="ARBA" id="ARBA00009437"/>
    </source>
</evidence>
<keyword evidence="4" id="KW-0804">Transcription</keyword>
<dbReference type="Pfam" id="PF00126">
    <property type="entry name" value="HTH_1"/>
    <property type="match status" value="1"/>
</dbReference>